<keyword evidence="3" id="KW-1185">Reference proteome</keyword>
<organism evidence="2 3">
    <name type="scientific">Microvirga brassicacearum</name>
    <dbReference type="NCBI Taxonomy" id="2580413"/>
    <lineage>
        <taxon>Bacteria</taxon>
        <taxon>Pseudomonadati</taxon>
        <taxon>Pseudomonadota</taxon>
        <taxon>Alphaproteobacteria</taxon>
        <taxon>Hyphomicrobiales</taxon>
        <taxon>Methylobacteriaceae</taxon>
        <taxon>Microvirga</taxon>
    </lineage>
</organism>
<gene>
    <name evidence="2" type="ORF">FEZ63_16080</name>
</gene>
<dbReference type="PROSITE" id="PS51729">
    <property type="entry name" value="GNAT_YJDJ"/>
    <property type="match status" value="1"/>
</dbReference>
<dbReference type="AlphaFoldDB" id="A0A5N3P894"/>
<comment type="caution">
    <text evidence="2">The sequence shown here is derived from an EMBL/GenBank/DDBJ whole genome shotgun (WGS) entry which is preliminary data.</text>
</comment>
<protein>
    <submittedName>
        <fullName evidence="2">N-acetyltransferase</fullName>
    </submittedName>
</protein>
<dbReference type="SUPFAM" id="SSF55729">
    <property type="entry name" value="Acyl-CoA N-acyltransferases (Nat)"/>
    <property type="match status" value="1"/>
</dbReference>
<dbReference type="InterPro" id="IPR045057">
    <property type="entry name" value="Gcn5-rel_NAT"/>
</dbReference>
<feature type="domain" description="N-acetyltransferase" evidence="1">
    <location>
        <begin position="6"/>
        <end position="91"/>
    </location>
</feature>
<dbReference type="Gene3D" id="3.40.630.30">
    <property type="match status" value="1"/>
</dbReference>
<dbReference type="EMBL" id="VCMV01000025">
    <property type="protein sequence ID" value="KAB0265947.1"/>
    <property type="molecule type" value="Genomic_DNA"/>
</dbReference>
<dbReference type="PANTHER" id="PTHR31435">
    <property type="entry name" value="PROTEIN NATD1"/>
    <property type="match status" value="1"/>
</dbReference>
<dbReference type="Pfam" id="PF14542">
    <property type="entry name" value="Acetyltransf_CG"/>
    <property type="match status" value="1"/>
</dbReference>
<reference evidence="2 3" key="1">
    <citation type="journal article" date="2019" name="Microorganisms">
        <title>Genome Insights into the Novel Species Microvirga brassicacearum, a Rapeseed Endophyte with Biotechnological Potential.</title>
        <authorList>
            <person name="Jimenez-Gomez A."/>
            <person name="Saati-Santamaria Z."/>
            <person name="Igual J.M."/>
            <person name="Rivas R."/>
            <person name="Mateos P.F."/>
            <person name="Garcia-Fraile P."/>
        </authorList>
    </citation>
    <scope>NUCLEOTIDE SEQUENCE [LARGE SCALE GENOMIC DNA]</scope>
    <source>
        <strain evidence="2 3">CDVBN77</strain>
    </source>
</reference>
<name>A0A5N3P894_9HYPH</name>
<dbReference type="PANTHER" id="PTHR31435:SF10">
    <property type="entry name" value="BSR4717 PROTEIN"/>
    <property type="match status" value="1"/>
</dbReference>
<evidence type="ECO:0000313" key="2">
    <source>
        <dbReference type="EMBL" id="KAB0265947.1"/>
    </source>
</evidence>
<sequence>MSSGIRDNTASGRFELDVNGQIAFATYERRGPVLAIKYVEAPVPLRGTGAAGELMRGVAEIARAEGSKIAPLCGYASAWIRRHKEYHDLLA</sequence>
<dbReference type="RefSeq" id="WP_150946284.1">
    <property type="nucleotide sequence ID" value="NZ_VCMV01000025.1"/>
</dbReference>
<keyword evidence="2" id="KW-0808">Transferase</keyword>
<dbReference type="Proteomes" id="UP000325684">
    <property type="component" value="Unassembled WGS sequence"/>
</dbReference>
<dbReference type="InterPro" id="IPR031165">
    <property type="entry name" value="GNAT_YJDJ"/>
</dbReference>
<accession>A0A5N3P894</accession>
<evidence type="ECO:0000313" key="3">
    <source>
        <dbReference type="Proteomes" id="UP000325684"/>
    </source>
</evidence>
<proteinExistence type="predicted"/>
<evidence type="ECO:0000259" key="1">
    <source>
        <dbReference type="PROSITE" id="PS51729"/>
    </source>
</evidence>
<dbReference type="OrthoDB" id="9800945at2"/>
<dbReference type="InterPro" id="IPR016181">
    <property type="entry name" value="Acyl_CoA_acyltransferase"/>
</dbReference>
<dbReference type="GO" id="GO:0016740">
    <property type="term" value="F:transferase activity"/>
    <property type="evidence" value="ECO:0007669"/>
    <property type="project" value="UniProtKB-KW"/>
</dbReference>